<comment type="caution">
    <text evidence="2">The sequence shown here is derived from an EMBL/GenBank/DDBJ whole genome shotgun (WGS) entry which is preliminary data.</text>
</comment>
<evidence type="ECO:0000313" key="5">
    <source>
        <dbReference type="Proteomes" id="UP000663829"/>
    </source>
</evidence>
<dbReference type="Proteomes" id="UP000677228">
    <property type="component" value="Unassembled WGS sequence"/>
</dbReference>
<organism evidence="2 5">
    <name type="scientific">Didymodactylos carnosus</name>
    <dbReference type="NCBI Taxonomy" id="1234261"/>
    <lineage>
        <taxon>Eukaryota</taxon>
        <taxon>Metazoa</taxon>
        <taxon>Spiralia</taxon>
        <taxon>Gnathifera</taxon>
        <taxon>Rotifera</taxon>
        <taxon>Eurotatoria</taxon>
        <taxon>Bdelloidea</taxon>
        <taxon>Philodinida</taxon>
        <taxon>Philodinidae</taxon>
        <taxon>Didymodactylos</taxon>
    </lineage>
</organism>
<dbReference type="Proteomes" id="UP000682733">
    <property type="component" value="Unassembled WGS sequence"/>
</dbReference>
<dbReference type="EMBL" id="CAJOBA010002731">
    <property type="protein sequence ID" value="CAF3657365.1"/>
    <property type="molecule type" value="Genomic_DNA"/>
</dbReference>
<reference evidence="2" key="1">
    <citation type="submission" date="2021-02" db="EMBL/GenBank/DDBJ databases">
        <authorList>
            <person name="Nowell W R."/>
        </authorList>
    </citation>
    <scope>NUCLEOTIDE SEQUENCE</scope>
</reference>
<keyword evidence="5" id="KW-1185">Reference proteome</keyword>
<evidence type="ECO:0000313" key="4">
    <source>
        <dbReference type="EMBL" id="CAF3795752.1"/>
    </source>
</evidence>
<sequence>MKSRVELGDVSFRDTTLPRTTVPRIQKATLPRTTEPRRLVYWKRKISEPALTSLVGLSFNLEPERNREYKFPLYHSET</sequence>
<protein>
    <submittedName>
        <fullName evidence="2">Uncharacterized protein</fullName>
    </submittedName>
</protein>
<accession>A0A814IPQ7</accession>
<proteinExistence type="predicted"/>
<dbReference type="AlphaFoldDB" id="A0A814IPQ7"/>
<dbReference type="Proteomes" id="UP000663829">
    <property type="component" value="Unassembled WGS sequence"/>
</dbReference>
<evidence type="ECO:0000313" key="1">
    <source>
        <dbReference type="EMBL" id="CAF0872446.1"/>
    </source>
</evidence>
<dbReference type="EMBL" id="CAJOBC010003682">
    <property type="protein sequence ID" value="CAF3795752.1"/>
    <property type="molecule type" value="Genomic_DNA"/>
</dbReference>
<dbReference type="EMBL" id="CAJNOQ010003682">
    <property type="protein sequence ID" value="CAF1024495.1"/>
    <property type="molecule type" value="Genomic_DNA"/>
</dbReference>
<evidence type="ECO:0000313" key="2">
    <source>
        <dbReference type="EMBL" id="CAF1024495.1"/>
    </source>
</evidence>
<evidence type="ECO:0000313" key="3">
    <source>
        <dbReference type="EMBL" id="CAF3657365.1"/>
    </source>
</evidence>
<name>A0A814IPQ7_9BILA</name>
<dbReference type="EMBL" id="CAJNOK010002729">
    <property type="protein sequence ID" value="CAF0872446.1"/>
    <property type="molecule type" value="Genomic_DNA"/>
</dbReference>
<dbReference type="Proteomes" id="UP000681722">
    <property type="component" value="Unassembled WGS sequence"/>
</dbReference>
<gene>
    <name evidence="2" type="ORF">GPM918_LOCUS14956</name>
    <name evidence="1" type="ORF">OVA965_LOCUS8203</name>
    <name evidence="4" type="ORF">SRO942_LOCUS14956</name>
    <name evidence="3" type="ORF">TMI583_LOCUS8205</name>
</gene>